<keyword evidence="3 5" id="KW-0732">Signal</keyword>
<dbReference type="InterPro" id="IPR010909">
    <property type="entry name" value="PLAC"/>
</dbReference>
<evidence type="ECO:0000256" key="1">
    <source>
        <dbReference type="ARBA" id="ARBA00004613"/>
    </source>
</evidence>
<evidence type="ECO:0000256" key="5">
    <source>
        <dbReference type="SAM" id="SignalP"/>
    </source>
</evidence>
<organism evidence="7 8">
    <name type="scientific">Saccoglossus kowalevskii</name>
    <name type="common">Acorn worm</name>
    <dbReference type="NCBI Taxonomy" id="10224"/>
    <lineage>
        <taxon>Eukaryota</taxon>
        <taxon>Metazoa</taxon>
        <taxon>Hemichordata</taxon>
        <taxon>Enteropneusta</taxon>
        <taxon>Harrimaniidae</taxon>
        <taxon>Saccoglossus</taxon>
    </lineage>
</organism>
<dbReference type="Gene3D" id="2.60.120.830">
    <property type="match status" value="1"/>
</dbReference>
<feature type="chain" id="PRO_5045352726" evidence="5">
    <location>
        <begin position="23"/>
        <end position="760"/>
    </location>
</feature>
<evidence type="ECO:0000259" key="6">
    <source>
        <dbReference type="PROSITE" id="PS50900"/>
    </source>
</evidence>
<proteinExistence type="predicted"/>
<dbReference type="Pfam" id="PF19030">
    <property type="entry name" value="TSP1_ADAMTS"/>
    <property type="match status" value="5"/>
</dbReference>
<evidence type="ECO:0000313" key="7">
    <source>
        <dbReference type="Proteomes" id="UP000694865"/>
    </source>
</evidence>
<dbReference type="PANTHER" id="PTHR13723">
    <property type="entry name" value="ADAMTS A DISINTEGRIN AND METALLOPROTEASE WITH THROMBOSPONDIN MOTIFS PROTEASE"/>
    <property type="match status" value="1"/>
</dbReference>
<accession>A0ABM0MGL7</accession>
<dbReference type="RefSeq" id="XP_006819158.1">
    <property type="nucleotide sequence ID" value="XM_006819095.1"/>
</dbReference>
<comment type="subcellular location">
    <subcellularLocation>
        <location evidence="1">Secreted</location>
    </subcellularLocation>
</comment>
<evidence type="ECO:0000256" key="4">
    <source>
        <dbReference type="ARBA" id="ARBA00022737"/>
    </source>
</evidence>
<dbReference type="Pfam" id="PF05986">
    <property type="entry name" value="ADAMTS_spacer1"/>
    <property type="match status" value="1"/>
</dbReference>
<dbReference type="InterPro" id="IPR000884">
    <property type="entry name" value="TSP1_rpt"/>
</dbReference>
<dbReference type="PROSITE" id="PS50092">
    <property type="entry name" value="TSP1"/>
    <property type="match status" value="5"/>
</dbReference>
<keyword evidence="2" id="KW-0964">Secreted</keyword>
<dbReference type="Proteomes" id="UP000694865">
    <property type="component" value="Unplaced"/>
</dbReference>
<name>A0ABM0MGL7_SACKO</name>
<evidence type="ECO:0000256" key="2">
    <source>
        <dbReference type="ARBA" id="ARBA00022525"/>
    </source>
</evidence>
<dbReference type="Gene3D" id="2.20.100.10">
    <property type="entry name" value="Thrombospondin type-1 (TSP1) repeat"/>
    <property type="match status" value="5"/>
</dbReference>
<dbReference type="PANTHER" id="PTHR13723:SF314">
    <property type="entry name" value="ADAMTS-LIKE PROTEIN 2"/>
    <property type="match status" value="1"/>
</dbReference>
<evidence type="ECO:0000313" key="8">
    <source>
        <dbReference type="RefSeq" id="XP_006819158.1"/>
    </source>
</evidence>
<evidence type="ECO:0000256" key="3">
    <source>
        <dbReference type="ARBA" id="ARBA00022729"/>
    </source>
</evidence>
<keyword evidence="4" id="KW-0677">Repeat</keyword>
<dbReference type="InterPro" id="IPR010294">
    <property type="entry name" value="ADAMTS_spacer1"/>
</dbReference>
<dbReference type="InterPro" id="IPR036383">
    <property type="entry name" value="TSP1_rpt_sf"/>
</dbReference>
<sequence length="760" mass="84859">MKRWSFFCVCGLLCIYFSPTAGQFANEHERRWPVNSRASERQAINNEWNNWSGWTECSQTCNIGAAFRKRTCLQVSDIYSAVDSKLCNGPAREYKACNTMPCSSSHFDDFRRMQCSSFDSDIFYRHVRFHWKPYYTRDGCDGKLYSTLTLDKCGICGGNGNQCRTVSRDYRESNATIGYTEIVVIPKGAVHISVVEKVRNPDSYLAMRVSSGEFFLNGYWIINNPGVYEIVGTVFNYTRSSLSQSGNEESITSAGPIDESVSVMLLSEVSDAVHINYKYTVPLSHLPAEEQSPYLDLSYAALEQGVVGSYSYRDQEKSTIHKEPLSEAELPSTLIPLAVIEGLSSTKLPANTSKFYEASEEPMMNGTVLDRQYLPAVTYYWVATYAQCSATCSPGVSESYVKCYNNDDIEVDESQCDPSLRPEPHFRKKCAGQLCDARWVESSWSRCSVTCGAGVKYRSVHCWQIMSEGLDSSVSHSQCNPNTKPATIQACEKQPCGPLWETSEWGECSKKCGSGVQRRRVRCKLSDDSCDIRLKPISEKTCIIGTCKGQWAGTPWSECSGNCGTKSRNLLCLDRETGKDGICSMESKPKKTVEACGQNCNAYWVPQVWEPCSSSCGHGTRTRLLICAAVENSRAVTLQESDCDPSTKPNESAVCIEESCEIQPEWFSTEWSECSRSCGRGIKRREVKCYLDDVPASGCDSDNKPAAEEECEQQTCPSGNLEEDCEDNPTANCALAFDLDLCQHWYYEKACCGSCKSRKR</sequence>
<feature type="domain" description="PLAC" evidence="6">
    <location>
        <begin position="721"/>
        <end position="759"/>
    </location>
</feature>
<dbReference type="InterPro" id="IPR050439">
    <property type="entry name" value="ADAMTS_ADAMTS-like"/>
</dbReference>
<dbReference type="Pfam" id="PF08686">
    <property type="entry name" value="PLAC"/>
    <property type="match status" value="1"/>
</dbReference>
<reference evidence="8" key="1">
    <citation type="submission" date="2025-08" db="UniProtKB">
        <authorList>
            <consortium name="RefSeq"/>
        </authorList>
    </citation>
    <scope>IDENTIFICATION</scope>
    <source>
        <tissue evidence="8">Testes</tissue>
    </source>
</reference>
<gene>
    <name evidence="8" type="primary">LOC100373222</name>
</gene>
<keyword evidence="7" id="KW-1185">Reference proteome</keyword>
<dbReference type="PROSITE" id="PS50900">
    <property type="entry name" value="PLAC"/>
    <property type="match status" value="1"/>
</dbReference>
<protein>
    <submittedName>
        <fullName evidence="8">ADAMTS-like protein 2-like</fullName>
    </submittedName>
</protein>
<dbReference type="SMART" id="SM00209">
    <property type="entry name" value="TSP1"/>
    <property type="match status" value="7"/>
</dbReference>
<dbReference type="SUPFAM" id="SSF82895">
    <property type="entry name" value="TSP-1 type 1 repeat"/>
    <property type="match status" value="6"/>
</dbReference>
<dbReference type="Pfam" id="PF00090">
    <property type="entry name" value="TSP_1"/>
    <property type="match status" value="1"/>
</dbReference>
<dbReference type="GeneID" id="100373222"/>
<feature type="signal peptide" evidence="5">
    <location>
        <begin position="1"/>
        <end position="22"/>
    </location>
</feature>